<dbReference type="GO" id="GO:0005524">
    <property type="term" value="F:ATP binding"/>
    <property type="evidence" value="ECO:0007669"/>
    <property type="project" value="UniProtKB-KW"/>
</dbReference>
<dbReference type="SMART" id="SM00874">
    <property type="entry name" value="B5"/>
    <property type="match status" value="1"/>
</dbReference>
<evidence type="ECO:0000313" key="15">
    <source>
        <dbReference type="Proteomes" id="UP001451606"/>
    </source>
</evidence>
<dbReference type="Gene3D" id="3.30.930.10">
    <property type="entry name" value="Bira Bifunctional Protein, Domain 2"/>
    <property type="match status" value="1"/>
</dbReference>
<evidence type="ECO:0000256" key="10">
    <source>
        <dbReference type="ARBA" id="ARBA00022842"/>
    </source>
</evidence>
<evidence type="ECO:0000256" key="2">
    <source>
        <dbReference type="ARBA" id="ARBA00004496"/>
    </source>
</evidence>
<dbReference type="GeneID" id="95967140"/>
<dbReference type="SUPFAM" id="SSF55681">
    <property type="entry name" value="Class II aaRS and biotin synthetases"/>
    <property type="match status" value="1"/>
</dbReference>
<dbReference type="Pfam" id="PF17759">
    <property type="entry name" value="tRNA_synthFbeta"/>
    <property type="match status" value="1"/>
</dbReference>
<dbReference type="SMART" id="SM00873">
    <property type="entry name" value="B3_4"/>
    <property type="match status" value="1"/>
</dbReference>
<dbReference type="PANTHER" id="PTHR10947">
    <property type="entry name" value="PHENYLALANYL-TRNA SYNTHETASE BETA CHAIN AND LEUCINE-RICH REPEAT-CONTAINING PROTEIN 47"/>
    <property type="match status" value="1"/>
</dbReference>
<dbReference type="PANTHER" id="PTHR10947:SF0">
    <property type="entry name" value="PHENYLALANINE--TRNA LIGASE BETA SUBUNIT"/>
    <property type="match status" value="1"/>
</dbReference>
<dbReference type="InterPro" id="IPR009061">
    <property type="entry name" value="DNA-bd_dom_put_sf"/>
</dbReference>
<organism evidence="14 15">
    <name type="scientific">Oxyplasma meridianum</name>
    <dbReference type="NCBI Taxonomy" id="3073602"/>
    <lineage>
        <taxon>Archaea</taxon>
        <taxon>Methanobacteriati</taxon>
        <taxon>Thermoplasmatota</taxon>
        <taxon>Thermoplasmata</taxon>
        <taxon>Thermoplasmatales</taxon>
        <taxon>Thermoplasmataceae</taxon>
        <taxon>Oxyplasma</taxon>
    </lineage>
</organism>
<proteinExistence type="inferred from homology"/>
<dbReference type="InterPro" id="IPR004531">
    <property type="entry name" value="Phe-tRNA-synth_IIc_bsu_arc_euk"/>
</dbReference>
<sequence>MVVLRESLSDIKKEFSEGFIEKIINFSRIIGYSVEIDAELKLEFNPDRQDLFSFYSINRAIECFYEGHKYDTIHIIQSNIEFKVLSSVRKIRPFVFGFMAHGKPIGLKLKSLISYQERIHTGLGKNRAKVAVGIHNLDAIVPPILYKAENMDTKTFETYDAQVNGTARKILAEHPKGQEYSKLIPSGVNAVFIEDSEDTVLSMPPVINGRRTVLSGGTENFFIDITGTDFIGVRNASLLLIYEMVVLGYSIEFPVINGYASGVLREIRNYINRDIDLNKNTIKNVLGIQLSDKTIYEALCKMGYSAEEGPNHFKVIVPGNRIDVMGPVDIIEDIGKAIDFSKLLETPLKLTTIGEGIKKVSKLEKVRDVMISMGFNEVMNFVVTSKTFYDDENYKSGFDVLNPKSLDFSVIRDRLYPGMLNFLSINRRRPLPQRIFEIGEVVENGVQRTKLCVMYESSDASYSHAKSALDTLITKIFTESYKVSAENIPGIIPGRGGRIEASNIKGIIGEVSPNLIEKFQLKNPVSFFEIYL</sequence>
<evidence type="ECO:0000256" key="4">
    <source>
        <dbReference type="ARBA" id="ARBA00012814"/>
    </source>
</evidence>
<name>A0AAX4NGK2_9ARCH</name>
<evidence type="ECO:0000256" key="7">
    <source>
        <dbReference type="ARBA" id="ARBA00022723"/>
    </source>
</evidence>
<dbReference type="GO" id="GO:0009328">
    <property type="term" value="C:phenylalanine-tRNA ligase complex"/>
    <property type="evidence" value="ECO:0007669"/>
    <property type="project" value="TreeGrafter"/>
</dbReference>
<dbReference type="GO" id="GO:0000287">
    <property type="term" value="F:magnesium ion binding"/>
    <property type="evidence" value="ECO:0007669"/>
    <property type="project" value="InterPro"/>
</dbReference>
<keyword evidence="9" id="KW-0067">ATP-binding</keyword>
<feature type="domain" description="B5" evidence="13">
    <location>
        <begin position="270"/>
        <end position="345"/>
    </location>
</feature>
<dbReference type="Gene3D" id="3.50.40.10">
    <property type="entry name" value="Phenylalanyl-trna Synthetase, Chain B, domain 3"/>
    <property type="match status" value="1"/>
</dbReference>
<comment type="cofactor">
    <cofactor evidence="1">
        <name>Mg(2+)</name>
        <dbReference type="ChEBI" id="CHEBI:18420"/>
    </cofactor>
</comment>
<accession>A0AAX4NGK2</accession>
<evidence type="ECO:0000256" key="3">
    <source>
        <dbReference type="ARBA" id="ARBA00007438"/>
    </source>
</evidence>
<dbReference type="GO" id="GO:0004826">
    <property type="term" value="F:phenylalanine-tRNA ligase activity"/>
    <property type="evidence" value="ECO:0007669"/>
    <property type="project" value="UniProtKB-EC"/>
</dbReference>
<keyword evidence="5" id="KW-0963">Cytoplasm</keyword>
<keyword evidence="15" id="KW-1185">Reference proteome</keyword>
<dbReference type="InterPro" id="IPR005146">
    <property type="entry name" value="B3/B4_tRNA-bd"/>
</dbReference>
<dbReference type="GO" id="GO:0003723">
    <property type="term" value="F:RNA binding"/>
    <property type="evidence" value="ECO:0007669"/>
    <property type="project" value="InterPro"/>
</dbReference>
<keyword evidence="8" id="KW-0547">Nucleotide-binding</keyword>
<comment type="similarity">
    <text evidence="3">Belongs to the phenylalanyl-tRNA synthetase beta subunit family. Type 2 subfamily.</text>
</comment>
<dbReference type="PROSITE" id="PS51483">
    <property type="entry name" value="B5"/>
    <property type="match status" value="1"/>
</dbReference>
<dbReference type="Pfam" id="PF03484">
    <property type="entry name" value="B5"/>
    <property type="match status" value="1"/>
</dbReference>
<dbReference type="InterPro" id="IPR005147">
    <property type="entry name" value="tRNA_synthase_B5-dom"/>
</dbReference>
<dbReference type="EMBL" id="CP133772">
    <property type="protein sequence ID" value="WYX99870.1"/>
    <property type="molecule type" value="Genomic_DNA"/>
</dbReference>
<keyword evidence="6 14" id="KW-0436">Ligase</keyword>
<evidence type="ECO:0000256" key="11">
    <source>
        <dbReference type="ARBA" id="ARBA00022917"/>
    </source>
</evidence>
<dbReference type="InterPro" id="IPR020825">
    <property type="entry name" value="Phe-tRNA_synthase-like_B3/B4"/>
</dbReference>
<dbReference type="EC" id="6.1.1.20" evidence="4"/>
<reference evidence="14 15" key="1">
    <citation type="submission" date="2023-09" db="EMBL/GenBank/DDBJ databases">
        <authorList>
            <person name="Golyshina O.V."/>
            <person name="Lunev E.A."/>
            <person name="Bargiela R."/>
            <person name="Gaines M.C."/>
            <person name="Daum B."/>
            <person name="Bale N.J."/>
            <person name="Koenen M."/>
            <person name="Sinninghe Damst J.S."/>
            <person name="Yakimov M."/>
            <person name="Golyshin P.N."/>
        </authorList>
    </citation>
    <scope>NUCLEOTIDE SEQUENCE [LARGE SCALE GENOMIC DNA]</scope>
    <source>
        <strain evidence="14 15">M1</strain>
    </source>
</reference>
<dbReference type="KEGG" id="omr:OXIME_000415"/>
<dbReference type="Proteomes" id="UP001451606">
    <property type="component" value="Chromosome"/>
</dbReference>
<gene>
    <name evidence="14" type="primary">pheT</name>
    <name evidence="14" type="ORF">OXIME_000415</name>
</gene>
<keyword evidence="7" id="KW-0479">Metal-binding</keyword>
<evidence type="ECO:0000256" key="5">
    <source>
        <dbReference type="ARBA" id="ARBA00022490"/>
    </source>
</evidence>
<keyword evidence="12" id="KW-0030">Aminoacyl-tRNA synthetase</keyword>
<evidence type="ECO:0000313" key="14">
    <source>
        <dbReference type="EMBL" id="WYX99870.1"/>
    </source>
</evidence>
<evidence type="ECO:0000256" key="9">
    <source>
        <dbReference type="ARBA" id="ARBA00022840"/>
    </source>
</evidence>
<dbReference type="GO" id="GO:0006432">
    <property type="term" value="P:phenylalanyl-tRNA aminoacylation"/>
    <property type="evidence" value="ECO:0007669"/>
    <property type="project" value="InterPro"/>
</dbReference>
<evidence type="ECO:0000256" key="6">
    <source>
        <dbReference type="ARBA" id="ARBA00022598"/>
    </source>
</evidence>
<dbReference type="InterPro" id="IPR045864">
    <property type="entry name" value="aa-tRNA-synth_II/BPL/LPL"/>
</dbReference>
<dbReference type="RefSeq" id="WP_393971829.1">
    <property type="nucleotide sequence ID" value="NZ_CP133772.1"/>
</dbReference>
<evidence type="ECO:0000256" key="1">
    <source>
        <dbReference type="ARBA" id="ARBA00001946"/>
    </source>
</evidence>
<evidence type="ECO:0000256" key="8">
    <source>
        <dbReference type="ARBA" id="ARBA00022741"/>
    </source>
</evidence>
<evidence type="ECO:0000259" key="13">
    <source>
        <dbReference type="PROSITE" id="PS51483"/>
    </source>
</evidence>
<dbReference type="Gene3D" id="3.30.56.10">
    <property type="match status" value="1"/>
</dbReference>
<dbReference type="AlphaFoldDB" id="A0AAX4NGK2"/>
<dbReference type="InterPro" id="IPR045060">
    <property type="entry name" value="Phe-tRNA-ligase_IIc_bsu"/>
</dbReference>
<comment type="subcellular location">
    <subcellularLocation>
        <location evidence="2">Cytoplasm</location>
    </subcellularLocation>
</comment>
<dbReference type="NCBIfam" id="TIGR00471">
    <property type="entry name" value="pheT_arch"/>
    <property type="match status" value="1"/>
</dbReference>
<keyword evidence="10" id="KW-0460">Magnesium</keyword>
<keyword evidence="11" id="KW-0648">Protein biosynthesis</keyword>
<dbReference type="SUPFAM" id="SSF46955">
    <property type="entry name" value="Putative DNA-binding domain"/>
    <property type="match status" value="1"/>
</dbReference>
<protein>
    <recommendedName>
        <fullName evidence="4">phenylalanine--tRNA ligase</fullName>
        <ecNumber evidence="4">6.1.1.20</ecNumber>
    </recommendedName>
</protein>
<dbReference type="InterPro" id="IPR041616">
    <property type="entry name" value="PheRS_beta_core"/>
</dbReference>
<evidence type="ECO:0000256" key="12">
    <source>
        <dbReference type="ARBA" id="ARBA00023146"/>
    </source>
</evidence>